<feature type="non-terminal residue" evidence="1">
    <location>
        <position position="87"/>
    </location>
</feature>
<dbReference type="Gene3D" id="3.60.10.10">
    <property type="entry name" value="Endonuclease/exonuclease/phosphatase"/>
    <property type="match status" value="1"/>
</dbReference>
<dbReference type="AlphaFoldDB" id="A0AAW0DC49"/>
<comment type="caution">
    <text evidence="1">The sequence shown here is derived from an EMBL/GenBank/DDBJ whole genome shotgun (WGS) entry which is preliminary data.</text>
</comment>
<dbReference type="EMBL" id="JAWWNJ010000008">
    <property type="protein sequence ID" value="KAK7050319.1"/>
    <property type="molecule type" value="Genomic_DNA"/>
</dbReference>
<organism evidence="1 2">
    <name type="scientific">Favolaschia claudopus</name>
    <dbReference type="NCBI Taxonomy" id="2862362"/>
    <lineage>
        <taxon>Eukaryota</taxon>
        <taxon>Fungi</taxon>
        <taxon>Dikarya</taxon>
        <taxon>Basidiomycota</taxon>
        <taxon>Agaricomycotina</taxon>
        <taxon>Agaricomycetes</taxon>
        <taxon>Agaricomycetidae</taxon>
        <taxon>Agaricales</taxon>
        <taxon>Marasmiineae</taxon>
        <taxon>Mycenaceae</taxon>
        <taxon>Favolaschia</taxon>
    </lineage>
</organism>
<name>A0AAW0DC49_9AGAR</name>
<evidence type="ECO:0000313" key="1">
    <source>
        <dbReference type="EMBL" id="KAK7050319.1"/>
    </source>
</evidence>
<evidence type="ECO:0000313" key="2">
    <source>
        <dbReference type="Proteomes" id="UP001362999"/>
    </source>
</evidence>
<sequence length="87" mass="10130">INSWNINGAFPLKMSCPQFRRKIEKFDINLFQETHLRPDQHDTIQLPVGYSILARTRRGRSSFEKSWGGVAAVFKSSLKIRHREDLS</sequence>
<protein>
    <submittedName>
        <fullName evidence="1">Uncharacterized protein</fullName>
    </submittedName>
</protein>
<accession>A0AAW0DC49</accession>
<gene>
    <name evidence="1" type="ORF">R3P38DRAFT_2361496</name>
</gene>
<dbReference type="Proteomes" id="UP001362999">
    <property type="component" value="Unassembled WGS sequence"/>
</dbReference>
<keyword evidence="2" id="KW-1185">Reference proteome</keyword>
<dbReference type="InterPro" id="IPR036691">
    <property type="entry name" value="Endo/exonu/phosph_ase_sf"/>
</dbReference>
<dbReference type="SUPFAM" id="SSF56219">
    <property type="entry name" value="DNase I-like"/>
    <property type="match status" value="1"/>
</dbReference>
<proteinExistence type="predicted"/>
<feature type="non-terminal residue" evidence="1">
    <location>
        <position position="1"/>
    </location>
</feature>
<reference evidence="1 2" key="1">
    <citation type="journal article" date="2024" name="J Genomics">
        <title>Draft genome sequencing and assembly of Favolaschia claudopus CIRM-BRFM 2984 isolated from oak limbs.</title>
        <authorList>
            <person name="Navarro D."/>
            <person name="Drula E."/>
            <person name="Chaduli D."/>
            <person name="Cazenave R."/>
            <person name="Ahrendt S."/>
            <person name="Wang J."/>
            <person name="Lipzen A."/>
            <person name="Daum C."/>
            <person name="Barry K."/>
            <person name="Grigoriev I.V."/>
            <person name="Favel A."/>
            <person name="Rosso M.N."/>
            <person name="Martin F."/>
        </authorList>
    </citation>
    <scope>NUCLEOTIDE SEQUENCE [LARGE SCALE GENOMIC DNA]</scope>
    <source>
        <strain evidence="1 2">CIRM-BRFM 2984</strain>
    </source>
</reference>